<keyword evidence="6" id="KW-0347">Helicase</keyword>
<dbReference type="Pfam" id="PF17207">
    <property type="entry name" value="MCM_OB"/>
    <property type="match status" value="1"/>
</dbReference>
<evidence type="ECO:0000256" key="2">
    <source>
        <dbReference type="ARBA" id="ARBA00012551"/>
    </source>
</evidence>
<dbReference type="Pfam" id="PF17855">
    <property type="entry name" value="MCM_lid"/>
    <property type="match status" value="1"/>
</dbReference>
<dbReference type="PANTHER" id="PTHR11630:SF66">
    <property type="entry name" value="DNA REPLICATION LICENSING FACTOR MCM4"/>
    <property type="match status" value="1"/>
</dbReference>
<dbReference type="Gene3D" id="2.40.50.140">
    <property type="entry name" value="Nucleic acid-binding proteins"/>
    <property type="match status" value="1"/>
</dbReference>
<dbReference type="OMA" id="AQHVTYV"/>
<dbReference type="Proteomes" id="UP000752814">
    <property type="component" value="Unassembled WGS sequence"/>
</dbReference>
<reference evidence="11" key="1">
    <citation type="submission" date="2016-03" db="EMBL/GenBank/DDBJ databases">
        <authorList>
            <person name="Borrel G."/>
            <person name="Mccann A."/>
            <person name="O'Toole P.W."/>
        </authorList>
    </citation>
    <scope>NUCLEOTIDE SEQUENCE</scope>
    <source>
        <strain evidence="11">183</strain>
    </source>
</reference>
<keyword evidence="5" id="KW-0378">Hydrolase</keyword>
<dbReference type="SUPFAM" id="SSF50249">
    <property type="entry name" value="Nucleic acid-binding proteins"/>
    <property type="match status" value="1"/>
</dbReference>
<evidence type="ECO:0000256" key="6">
    <source>
        <dbReference type="ARBA" id="ARBA00022806"/>
    </source>
</evidence>
<dbReference type="PANTHER" id="PTHR11630">
    <property type="entry name" value="DNA REPLICATION LICENSING FACTOR MCM FAMILY MEMBER"/>
    <property type="match status" value="1"/>
</dbReference>
<dbReference type="Gene3D" id="2.20.28.10">
    <property type="match status" value="1"/>
</dbReference>
<evidence type="ECO:0000313" key="11">
    <source>
        <dbReference type="EMBL" id="TQS84582.1"/>
    </source>
</evidence>
<dbReference type="PROSITE" id="PS50051">
    <property type="entry name" value="MCM_2"/>
    <property type="match status" value="1"/>
</dbReference>
<evidence type="ECO:0000313" key="12">
    <source>
        <dbReference type="Proteomes" id="UP000752814"/>
    </source>
</evidence>
<dbReference type="GO" id="GO:0005524">
    <property type="term" value="F:ATP binding"/>
    <property type="evidence" value="ECO:0007669"/>
    <property type="project" value="UniProtKB-KW"/>
</dbReference>
<accession>A0A8J8PHD2</accession>
<comment type="similarity">
    <text evidence="1 9">Belongs to the MCM family.</text>
</comment>
<feature type="domain" description="MCM C-terminal AAA(+) ATPase" evidence="10">
    <location>
        <begin position="301"/>
        <end position="508"/>
    </location>
</feature>
<evidence type="ECO:0000256" key="4">
    <source>
        <dbReference type="ARBA" id="ARBA00022741"/>
    </source>
</evidence>
<keyword evidence="3" id="KW-0235">DNA replication</keyword>
<dbReference type="Gene3D" id="1.10.10.10">
    <property type="entry name" value="Winged helix-like DNA-binding domain superfamily/Winged helix DNA-binding domain"/>
    <property type="match status" value="1"/>
</dbReference>
<evidence type="ECO:0000256" key="5">
    <source>
        <dbReference type="ARBA" id="ARBA00022801"/>
    </source>
</evidence>
<dbReference type="InterPro" id="IPR012340">
    <property type="entry name" value="NA-bd_OB-fold"/>
</dbReference>
<keyword evidence="7 9" id="KW-0067">ATP-binding</keyword>
<dbReference type="InterPro" id="IPR027417">
    <property type="entry name" value="P-loop_NTPase"/>
</dbReference>
<organism evidence="11 12">
    <name type="scientific">Candidatus Methanomassiliicoccus intestinalis</name>
    <dbReference type="NCBI Taxonomy" id="1406512"/>
    <lineage>
        <taxon>Archaea</taxon>
        <taxon>Methanobacteriati</taxon>
        <taxon>Thermoplasmatota</taxon>
        <taxon>Thermoplasmata</taxon>
        <taxon>Methanomassiliicoccales</taxon>
        <taxon>Methanomassiliicoccaceae</taxon>
        <taxon>Methanomassiliicoccus</taxon>
    </lineage>
</organism>
<proteinExistence type="inferred from homology"/>
<dbReference type="InterPro" id="IPR031327">
    <property type="entry name" value="MCM"/>
</dbReference>
<dbReference type="Pfam" id="PF14551">
    <property type="entry name" value="MCM_N"/>
    <property type="match status" value="1"/>
</dbReference>
<keyword evidence="4 9" id="KW-0547">Nucleotide-binding</keyword>
<dbReference type="EC" id="3.6.4.12" evidence="2"/>
<dbReference type="SUPFAM" id="SSF52540">
    <property type="entry name" value="P-loop containing nucleoside triphosphate hydrolases"/>
    <property type="match status" value="1"/>
</dbReference>
<comment type="caution">
    <text evidence="11">The sequence shown here is derived from an EMBL/GenBank/DDBJ whole genome shotgun (WGS) entry which is preliminary data.</text>
</comment>
<dbReference type="InterPro" id="IPR033762">
    <property type="entry name" value="MCM_OB"/>
</dbReference>
<evidence type="ECO:0000256" key="1">
    <source>
        <dbReference type="ARBA" id="ARBA00008010"/>
    </source>
</evidence>
<name>A0A8J8PHD2_9ARCH</name>
<dbReference type="Gene3D" id="3.30.1640.10">
    <property type="entry name" value="mini-chromosome maintenance (MCM) complex, chain A, domain 1"/>
    <property type="match status" value="1"/>
</dbReference>
<dbReference type="SMART" id="SM00350">
    <property type="entry name" value="MCM"/>
    <property type="match status" value="1"/>
</dbReference>
<dbReference type="InterPro" id="IPR041562">
    <property type="entry name" value="MCM_lid"/>
</dbReference>
<dbReference type="GO" id="GO:0006260">
    <property type="term" value="P:DNA replication"/>
    <property type="evidence" value="ECO:0007669"/>
    <property type="project" value="UniProtKB-KW"/>
</dbReference>
<dbReference type="Gene3D" id="3.40.50.300">
    <property type="entry name" value="P-loop containing nucleotide triphosphate hydrolases"/>
    <property type="match status" value="1"/>
</dbReference>
<dbReference type="EMBL" id="LVVT01000001">
    <property type="protein sequence ID" value="TQS84582.1"/>
    <property type="molecule type" value="Genomic_DNA"/>
</dbReference>
<evidence type="ECO:0000256" key="3">
    <source>
        <dbReference type="ARBA" id="ARBA00022705"/>
    </source>
</evidence>
<gene>
    <name evidence="11" type="ORF">A3207_00635</name>
</gene>
<dbReference type="AlphaFoldDB" id="A0A8J8PHD2"/>
<sequence length="716" mass="79230">MTALESDITELQEKNSSVRYYTQEDASLESKWESFLTLAYTSELSEIVAGFPNIRSVYVDFSDLDKFDPDLASAVLEDPDRALDAASRIIKKTYPLTFGGLKDELHVRITSLPNDVKIPISHIRTCHLGDLISVEGIIRKSTAVKPYITESVYQCRICGNKIHIIQDDARKYTEPTECPRSEDGCGKAGAKNFKLLYKETAFLDNQKIEIQEAPDSVRSGAQPASIIAYLDDDAVGSVTAGDRVTLNGILRAEHKSQAMTPQCDLYLDVLSVETQQDVYEEIEITDDDIAEIKTISQSPTLYKDLVASVSTTICGYDVEKLALVLQLFGGVPKTLDDGSRVRGDIHILLIGDPGVAKSQMLRYIAKMSPRGIYASGKSSTSAGLCATAVKDDFGEGRWTLEAGALVLADQGNACIDEMDKMRDEDRSSMHEAMESQTISIAKAGITAQLNSRASVLGAANPKFGRFEDTIPFSEQIDMPPALLSRFDLIFVIIDKPDEARDRSTSTHIISTHRRGSARQQRNDLEGVDLQKILNDTETLKPVYDRQIMRKYIAYAKNIFPVLTDKAADLIQDAYMKIRQQGYGNNSSVPITARQLEAYIRLAEASARARLSNIATEEDAQRAISLIEYYLQKIAGQSGTLDIDHIATGITKQKRNTLAVVSEIIHNFESRTFSDDDVLENGLEHGIPAESISNILASMCKLREIRHLGGGIYERLR</sequence>
<dbReference type="Pfam" id="PF00493">
    <property type="entry name" value="MCM"/>
    <property type="match status" value="1"/>
</dbReference>
<dbReference type="InterPro" id="IPR001208">
    <property type="entry name" value="MCM_dom"/>
</dbReference>
<dbReference type="PRINTS" id="PR01657">
    <property type="entry name" value="MCMFAMILY"/>
</dbReference>
<dbReference type="RefSeq" id="WP_020448871.1">
    <property type="nucleotide sequence ID" value="NZ_CAYAYJ010000005.1"/>
</dbReference>
<dbReference type="GO" id="GO:0003697">
    <property type="term" value="F:single-stranded DNA binding"/>
    <property type="evidence" value="ECO:0007669"/>
    <property type="project" value="TreeGrafter"/>
</dbReference>
<dbReference type="GO" id="GO:0017116">
    <property type="term" value="F:single-stranded DNA helicase activity"/>
    <property type="evidence" value="ECO:0007669"/>
    <property type="project" value="TreeGrafter"/>
</dbReference>
<dbReference type="FunFam" id="3.40.50.300:FF:000826">
    <property type="entry name" value="Replicative DNA helicase Mcm"/>
    <property type="match status" value="1"/>
</dbReference>
<dbReference type="FunFam" id="2.20.28.10:FF:000003">
    <property type="entry name" value="DNA helicase"/>
    <property type="match status" value="1"/>
</dbReference>
<evidence type="ECO:0000256" key="8">
    <source>
        <dbReference type="ARBA" id="ARBA00023125"/>
    </source>
</evidence>
<evidence type="ECO:0000256" key="7">
    <source>
        <dbReference type="ARBA" id="ARBA00022840"/>
    </source>
</evidence>
<dbReference type="InterPro" id="IPR027925">
    <property type="entry name" value="MCM_N"/>
</dbReference>
<dbReference type="GeneID" id="41323402"/>
<evidence type="ECO:0000259" key="10">
    <source>
        <dbReference type="PROSITE" id="PS50051"/>
    </source>
</evidence>
<dbReference type="GO" id="GO:0042555">
    <property type="term" value="C:MCM complex"/>
    <property type="evidence" value="ECO:0007669"/>
    <property type="project" value="TreeGrafter"/>
</dbReference>
<protein>
    <recommendedName>
        <fullName evidence="2">DNA helicase</fullName>
        <ecNumber evidence="2">3.6.4.12</ecNumber>
    </recommendedName>
</protein>
<dbReference type="GO" id="GO:0016787">
    <property type="term" value="F:hydrolase activity"/>
    <property type="evidence" value="ECO:0007669"/>
    <property type="project" value="UniProtKB-KW"/>
</dbReference>
<keyword evidence="8 9" id="KW-0238">DNA-binding</keyword>
<evidence type="ECO:0000256" key="9">
    <source>
        <dbReference type="RuleBase" id="RU004070"/>
    </source>
</evidence>
<dbReference type="InterPro" id="IPR036388">
    <property type="entry name" value="WH-like_DNA-bd_sf"/>
</dbReference>